<sequence length="185" mass="19752">VVLALPSGVSSLSPPGVSSLSPQAVSPLSLGAVFALPPRGVFAAIPPRDHKYWNQPSVTVIVGENAHLHCLDNSSTNATGSNITWWLILPGNYIQWSSTFLGSGSGPTGKLIIENVNKSHGGIYQCRFGQDPEAKGSCGTYLRVRERLPRPFLDMGEGTKNRIITAEGIILLFCAVVPGTLLLFR</sequence>
<dbReference type="AlphaFoldDB" id="A0A2Y9EBX8"/>
<dbReference type="PROSITE" id="PS50835">
    <property type="entry name" value="IG_LIKE"/>
    <property type="match status" value="1"/>
</dbReference>
<dbReference type="GO" id="GO:0030183">
    <property type="term" value="P:B cell differentiation"/>
    <property type="evidence" value="ECO:0007669"/>
    <property type="project" value="TreeGrafter"/>
</dbReference>
<dbReference type="Gene3D" id="2.60.40.10">
    <property type="entry name" value="Immunoglobulins"/>
    <property type="match status" value="1"/>
</dbReference>
<dbReference type="GO" id="GO:0009897">
    <property type="term" value="C:external side of plasma membrane"/>
    <property type="evidence" value="ECO:0007669"/>
    <property type="project" value="TreeGrafter"/>
</dbReference>
<dbReference type="InterPro" id="IPR003599">
    <property type="entry name" value="Ig_sub"/>
</dbReference>
<name>A0A2Y9EBX8_TRIMA</name>
<reference evidence="5" key="1">
    <citation type="submission" date="2025-08" db="UniProtKB">
        <authorList>
            <consortium name="RefSeq"/>
        </authorList>
    </citation>
    <scope>IDENTIFICATION</scope>
</reference>
<dbReference type="PANTHER" id="PTHR14334:SF1">
    <property type="entry name" value="B-CELL ANTIGEN RECEPTOR COMPLEX-ASSOCIATED PROTEIN ALPHA CHAIN"/>
    <property type="match status" value="1"/>
</dbReference>
<feature type="non-terminal residue" evidence="5">
    <location>
        <position position="185"/>
    </location>
</feature>
<gene>
    <name evidence="5" type="primary">LOC101357358</name>
</gene>
<feature type="domain" description="Ig-like" evidence="3">
    <location>
        <begin position="47"/>
        <end position="127"/>
    </location>
</feature>
<feature type="non-terminal residue" evidence="5">
    <location>
        <position position="1"/>
    </location>
</feature>
<organism evidence="4 5">
    <name type="scientific">Trichechus manatus latirostris</name>
    <name type="common">Florida manatee</name>
    <dbReference type="NCBI Taxonomy" id="127582"/>
    <lineage>
        <taxon>Eukaryota</taxon>
        <taxon>Metazoa</taxon>
        <taxon>Chordata</taxon>
        <taxon>Craniata</taxon>
        <taxon>Vertebrata</taxon>
        <taxon>Euteleostomi</taxon>
        <taxon>Mammalia</taxon>
        <taxon>Eutheria</taxon>
        <taxon>Afrotheria</taxon>
        <taxon>Sirenia</taxon>
        <taxon>Trichechidae</taxon>
        <taxon>Trichechus</taxon>
    </lineage>
</organism>
<dbReference type="SMART" id="SM00409">
    <property type="entry name" value="IG"/>
    <property type="match status" value="1"/>
</dbReference>
<evidence type="ECO:0000256" key="1">
    <source>
        <dbReference type="ARBA" id="ARBA00023319"/>
    </source>
</evidence>
<dbReference type="OrthoDB" id="8915525at2759"/>
<evidence type="ECO:0000259" key="3">
    <source>
        <dbReference type="PROSITE" id="PS50835"/>
    </source>
</evidence>
<dbReference type="GeneID" id="101357358"/>
<dbReference type="SUPFAM" id="SSF48726">
    <property type="entry name" value="Immunoglobulin"/>
    <property type="match status" value="1"/>
</dbReference>
<dbReference type="CDD" id="cd00096">
    <property type="entry name" value="Ig"/>
    <property type="match status" value="1"/>
</dbReference>
<dbReference type="Proteomes" id="UP000248480">
    <property type="component" value="Unplaced"/>
</dbReference>
<dbReference type="InterPro" id="IPR007110">
    <property type="entry name" value="Ig-like_dom"/>
</dbReference>
<dbReference type="InterPro" id="IPR013783">
    <property type="entry name" value="Ig-like_fold"/>
</dbReference>
<evidence type="ECO:0000313" key="4">
    <source>
        <dbReference type="Proteomes" id="UP000248480"/>
    </source>
</evidence>
<dbReference type="InParanoid" id="A0A2Y9EBX8"/>
<proteinExistence type="predicted"/>
<dbReference type="FunCoup" id="A0A2Y9EBX8">
    <property type="interactions" value="252"/>
</dbReference>
<evidence type="ECO:0000256" key="2">
    <source>
        <dbReference type="SAM" id="Phobius"/>
    </source>
</evidence>
<dbReference type="GO" id="GO:0019815">
    <property type="term" value="C:B cell receptor complex"/>
    <property type="evidence" value="ECO:0007669"/>
    <property type="project" value="TreeGrafter"/>
</dbReference>
<dbReference type="PANTHER" id="PTHR14334">
    <property type="entry name" value="B-CELL ANTIGEN RECEPTOR COMPLEX-ASSOCIATED PROTEIN"/>
    <property type="match status" value="1"/>
</dbReference>
<keyword evidence="2" id="KW-0472">Membrane</keyword>
<dbReference type="GO" id="GO:0050853">
    <property type="term" value="P:B cell receptor signaling pathway"/>
    <property type="evidence" value="ECO:0007669"/>
    <property type="project" value="TreeGrafter"/>
</dbReference>
<feature type="transmembrane region" description="Helical" evidence="2">
    <location>
        <begin position="163"/>
        <end position="184"/>
    </location>
</feature>
<keyword evidence="2" id="KW-1133">Transmembrane helix</keyword>
<keyword evidence="2" id="KW-0812">Transmembrane</keyword>
<protein>
    <submittedName>
        <fullName evidence="5">B-cell antigen receptor complex-associated protein alpha chain-like</fullName>
    </submittedName>
</protein>
<dbReference type="KEGG" id="tmu:101357358"/>
<accession>A0A2Y9EBX8</accession>
<evidence type="ECO:0000313" key="5">
    <source>
        <dbReference type="RefSeq" id="XP_004391252.1"/>
    </source>
</evidence>
<dbReference type="RefSeq" id="XP_004391252.1">
    <property type="nucleotide sequence ID" value="XM_004391195.1"/>
</dbReference>
<dbReference type="STRING" id="127582.A0A2Y9EBX8"/>
<keyword evidence="1" id="KW-0393">Immunoglobulin domain</keyword>
<keyword evidence="4" id="KW-1185">Reference proteome</keyword>
<dbReference type="InterPro" id="IPR036179">
    <property type="entry name" value="Ig-like_dom_sf"/>
</dbReference>